<dbReference type="AlphaFoldDB" id="A0AAV2RYN6"/>
<dbReference type="Pfam" id="PF02493">
    <property type="entry name" value="MORN"/>
    <property type="match status" value="3"/>
</dbReference>
<dbReference type="PANTHER" id="PTHR46089">
    <property type="entry name" value="ALSIN HOMOLOG"/>
    <property type="match status" value="1"/>
</dbReference>
<keyword evidence="1" id="KW-0677">Repeat</keyword>
<name>A0AAV2RYN6_MEGNR</name>
<protein>
    <recommendedName>
        <fullName evidence="4">MORN repeat-containing protein 4</fullName>
    </recommendedName>
</protein>
<dbReference type="GO" id="GO:0031267">
    <property type="term" value="F:small GTPase binding"/>
    <property type="evidence" value="ECO:0007669"/>
    <property type="project" value="TreeGrafter"/>
</dbReference>
<evidence type="ECO:0000313" key="2">
    <source>
        <dbReference type="EMBL" id="CAL4142910.1"/>
    </source>
</evidence>
<dbReference type="GO" id="GO:0005737">
    <property type="term" value="C:cytoplasm"/>
    <property type="evidence" value="ECO:0007669"/>
    <property type="project" value="TreeGrafter"/>
</dbReference>
<sequence length="194" mass="21913">GEKYLGMWQNNQRHGPGMVVTMNGLYYEGNFHQSKLTGFGLMMFEDNTYFEGELGIGGTFGGKGTLYYPSGDTIEGIFSGNWTEGIKINGTLHKGTQRLEETHWPKAFGKLSVPANQKWTAIVQHCKEQLGIHISTDIQTSKVWEFLASHLEMNKQTAHRLGEIECLDGIDTIPEIHPKITYIQFQNIQQYLGK</sequence>
<proteinExistence type="predicted"/>
<evidence type="ECO:0000256" key="1">
    <source>
        <dbReference type="ARBA" id="ARBA00022737"/>
    </source>
</evidence>
<dbReference type="Proteomes" id="UP001497623">
    <property type="component" value="Unassembled WGS sequence"/>
</dbReference>
<dbReference type="GO" id="GO:0005085">
    <property type="term" value="F:guanyl-nucleotide exchange factor activity"/>
    <property type="evidence" value="ECO:0007669"/>
    <property type="project" value="TreeGrafter"/>
</dbReference>
<dbReference type="GO" id="GO:0016197">
    <property type="term" value="P:endosomal transport"/>
    <property type="evidence" value="ECO:0007669"/>
    <property type="project" value="TreeGrafter"/>
</dbReference>
<organism evidence="2 3">
    <name type="scientific">Meganyctiphanes norvegica</name>
    <name type="common">Northern krill</name>
    <name type="synonym">Thysanopoda norvegica</name>
    <dbReference type="NCBI Taxonomy" id="48144"/>
    <lineage>
        <taxon>Eukaryota</taxon>
        <taxon>Metazoa</taxon>
        <taxon>Ecdysozoa</taxon>
        <taxon>Arthropoda</taxon>
        <taxon>Crustacea</taxon>
        <taxon>Multicrustacea</taxon>
        <taxon>Malacostraca</taxon>
        <taxon>Eumalacostraca</taxon>
        <taxon>Eucarida</taxon>
        <taxon>Euphausiacea</taxon>
        <taxon>Euphausiidae</taxon>
        <taxon>Meganyctiphanes</taxon>
    </lineage>
</organism>
<keyword evidence="3" id="KW-1185">Reference proteome</keyword>
<reference evidence="2 3" key="1">
    <citation type="submission" date="2024-05" db="EMBL/GenBank/DDBJ databases">
        <authorList>
            <person name="Wallberg A."/>
        </authorList>
    </citation>
    <scope>NUCLEOTIDE SEQUENCE [LARGE SCALE GENOMIC DNA]</scope>
</reference>
<evidence type="ECO:0000313" key="3">
    <source>
        <dbReference type="Proteomes" id="UP001497623"/>
    </source>
</evidence>
<dbReference type="PANTHER" id="PTHR46089:SF2">
    <property type="entry name" value="ALSIN HOMOLOG"/>
    <property type="match status" value="1"/>
</dbReference>
<dbReference type="SUPFAM" id="SSF82185">
    <property type="entry name" value="Histone H3 K4-specific methyltransferase SET7/9 N-terminal domain"/>
    <property type="match status" value="1"/>
</dbReference>
<dbReference type="EMBL" id="CAXKWB010033446">
    <property type="protein sequence ID" value="CAL4142910.1"/>
    <property type="molecule type" value="Genomic_DNA"/>
</dbReference>
<dbReference type="Gene3D" id="2.20.110.10">
    <property type="entry name" value="Histone H3 K4-specific methyltransferase SET7/9 N-terminal domain"/>
    <property type="match status" value="1"/>
</dbReference>
<evidence type="ECO:0008006" key="4">
    <source>
        <dbReference type="Google" id="ProtNLM"/>
    </source>
</evidence>
<comment type="caution">
    <text evidence="2">The sequence shown here is derived from an EMBL/GenBank/DDBJ whole genome shotgun (WGS) entry which is preliminary data.</text>
</comment>
<accession>A0AAV2RYN6</accession>
<gene>
    <name evidence="2" type="ORF">MNOR_LOCUS29215</name>
</gene>
<dbReference type="InterPro" id="IPR051984">
    <property type="entry name" value="Alsin"/>
</dbReference>
<feature type="non-terminal residue" evidence="2">
    <location>
        <position position="194"/>
    </location>
</feature>
<dbReference type="InterPro" id="IPR003409">
    <property type="entry name" value="MORN"/>
</dbReference>
<feature type="non-terminal residue" evidence="2">
    <location>
        <position position="1"/>
    </location>
</feature>